<name>A0ABP1G2V2_9CHLO</name>
<dbReference type="SUPFAM" id="SSF53067">
    <property type="entry name" value="Actin-like ATPase domain"/>
    <property type="match status" value="2"/>
</dbReference>
<dbReference type="CDD" id="cd10220">
    <property type="entry name" value="ASKHA_NBD_Arp2"/>
    <property type="match status" value="1"/>
</dbReference>
<protein>
    <submittedName>
        <fullName evidence="2">G8484 protein</fullName>
    </submittedName>
</protein>
<accession>A0ABP1G2V2</accession>
<dbReference type="InterPro" id="IPR004000">
    <property type="entry name" value="Actin"/>
</dbReference>
<proteinExistence type="inferred from homology"/>
<dbReference type="Pfam" id="PF00022">
    <property type="entry name" value="Actin"/>
    <property type="match status" value="1"/>
</dbReference>
<dbReference type="EMBL" id="CAXHTA020000012">
    <property type="protein sequence ID" value="CAL5225629.1"/>
    <property type="molecule type" value="Genomic_DNA"/>
</dbReference>
<dbReference type="InterPro" id="IPR020902">
    <property type="entry name" value="Actin/actin-like_CS"/>
</dbReference>
<dbReference type="InterPro" id="IPR043129">
    <property type="entry name" value="ATPase_NBD"/>
</dbReference>
<dbReference type="Gene3D" id="3.90.640.10">
    <property type="entry name" value="Actin, Chain A, domain 4"/>
    <property type="match status" value="1"/>
</dbReference>
<dbReference type="PRINTS" id="PR00190">
    <property type="entry name" value="ACTIN"/>
</dbReference>
<dbReference type="PROSITE" id="PS01132">
    <property type="entry name" value="ACTINS_ACT_LIKE"/>
    <property type="match status" value="1"/>
</dbReference>
<comment type="caution">
    <text evidence="2">The sequence shown here is derived from an EMBL/GenBank/DDBJ whole genome shotgun (WGS) entry which is preliminary data.</text>
</comment>
<evidence type="ECO:0000313" key="3">
    <source>
        <dbReference type="Proteomes" id="UP001497392"/>
    </source>
</evidence>
<dbReference type="SMART" id="SM00268">
    <property type="entry name" value="ACTIN"/>
    <property type="match status" value="1"/>
</dbReference>
<dbReference type="Gene3D" id="3.30.420.40">
    <property type="match status" value="2"/>
</dbReference>
<keyword evidence="3" id="KW-1185">Reference proteome</keyword>
<dbReference type="Proteomes" id="UP001497392">
    <property type="component" value="Unassembled WGS sequence"/>
</dbReference>
<evidence type="ECO:0000256" key="1">
    <source>
        <dbReference type="RuleBase" id="RU000487"/>
    </source>
</evidence>
<comment type="similarity">
    <text evidence="1">Belongs to the actin family.</text>
</comment>
<evidence type="ECO:0000313" key="2">
    <source>
        <dbReference type="EMBL" id="CAL5225629.1"/>
    </source>
</evidence>
<dbReference type="PANTHER" id="PTHR11937">
    <property type="entry name" value="ACTIN"/>
    <property type="match status" value="1"/>
</dbReference>
<organism evidence="2 3">
    <name type="scientific">Coccomyxa viridis</name>
    <dbReference type="NCBI Taxonomy" id="1274662"/>
    <lineage>
        <taxon>Eukaryota</taxon>
        <taxon>Viridiplantae</taxon>
        <taxon>Chlorophyta</taxon>
        <taxon>core chlorophytes</taxon>
        <taxon>Trebouxiophyceae</taxon>
        <taxon>Trebouxiophyceae incertae sedis</taxon>
        <taxon>Coccomyxaceae</taxon>
        <taxon>Coccomyxa</taxon>
    </lineage>
</organism>
<reference evidence="2 3" key="1">
    <citation type="submission" date="2024-06" db="EMBL/GenBank/DDBJ databases">
        <authorList>
            <person name="Kraege A."/>
            <person name="Thomma B."/>
        </authorList>
    </citation>
    <scope>NUCLEOTIDE SEQUENCE [LARGE SCALE GENOMIC DNA]</scope>
</reference>
<sequence length="396" mass="44021">MPAPQLAQEAGPLTIVCDNGTGYVKCGFAGDTVPHSFPCMVGTPLQQSGSSSRDAEVVVGTACADSRHMLDISYPVSNGQVQDWDAMERVWDHTFEHVLNLDAAARARTNILLTEPPLNPLSNRERMVDTMFRKYGFAGVQVQIQAVLTLYSQGKMTGLVIDIGDGVTHIIPVIEGCSFPHLTRRLNIAGRDITSRLVDLLQRRGYCFNAAADFETVRSIKERACYVAADYQRELQLARETTCLVQSYGLPDGRTVKVGGERMMAPEVLFRPSLMDVEAPGVAEQVFQCIQDMDMDNRLPLYQNIMLSGGTTMLPGLATRLERDIRHLYLKHILKGREEGLQKLKLRVLSTPHRKHVVFSGASVLADIMSSSSDFWIGRDEWAQNPQQALKKCMHL</sequence>
<gene>
    <name evidence="2" type="primary">g8484</name>
    <name evidence="2" type="ORF">VP750_LOCUS7288</name>
</gene>